<evidence type="ECO:0000313" key="13">
    <source>
        <dbReference type="Proteomes" id="UP000193719"/>
    </source>
</evidence>
<dbReference type="InterPro" id="IPR014001">
    <property type="entry name" value="Helicase_ATP-bd"/>
</dbReference>
<keyword evidence="4" id="KW-0378">Hydrolase</keyword>
<name>A0A1Y1VCR7_9FUNG</name>
<feature type="domain" description="Helicase ATP-binding" evidence="10">
    <location>
        <begin position="143"/>
        <end position="334"/>
    </location>
</feature>
<dbReference type="GO" id="GO:0016887">
    <property type="term" value="F:ATP hydrolysis activity"/>
    <property type="evidence" value="ECO:0007669"/>
    <property type="project" value="InterPro"/>
</dbReference>
<dbReference type="STRING" id="1754191.A0A1Y1VCR7"/>
<proteinExistence type="inferred from homology"/>
<feature type="region of interest" description="Disordered" evidence="9">
    <location>
        <begin position="1025"/>
        <end position="1178"/>
    </location>
</feature>
<dbReference type="Gene3D" id="3.40.50.300">
    <property type="entry name" value="P-loop containing nucleotide triphosphate hydrolases"/>
    <property type="match status" value="1"/>
</dbReference>
<dbReference type="SMART" id="SM00487">
    <property type="entry name" value="DEXDc"/>
    <property type="match status" value="1"/>
</dbReference>
<dbReference type="GO" id="GO:0004386">
    <property type="term" value="F:helicase activity"/>
    <property type="evidence" value="ECO:0007669"/>
    <property type="project" value="UniProtKB-KW"/>
</dbReference>
<feature type="compositionally biased region" description="Low complexity" evidence="9">
    <location>
        <begin position="59"/>
        <end position="68"/>
    </location>
</feature>
<dbReference type="Pfam" id="PF00271">
    <property type="entry name" value="Helicase_C"/>
    <property type="match status" value="1"/>
</dbReference>
<feature type="compositionally biased region" description="Polar residues" evidence="9">
    <location>
        <begin position="1275"/>
        <end position="1289"/>
    </location>
</feature>
<dbReference type="CDD" id="cd18007">
    <property type="entry name" value="DEXHc_ATRX-like"/>
    <property type="match status" value="1"/>
</dbReference>
<feature type="region of interest" description="Disordered" evidence="9">
    <location>
        <begin position="1451"/>
        <end position="1491"/>
    </location>
</feature>
<evidence type="ECO:0000256" key="3">
    <source>
        <dbReference type="ARBA" id="ARBA00022741"/>
    </source>
</evidence>
<comment type="subcellular location">
    <subcellularLocation>
        <location evidence="1">Nucleus</location>
    </subcellularLocation>
</comment>
<feature type="region of interest" description="Disordered" evidence="9">
    <location>
        <begin position="1267"/>
        <end position="1433"/>
    </location>
</feature>
<feature type="compositionally biased region" description="Polar residues" evidence="9">
    <location>
        <begin position="1355"/>
        <end position="1374"/>
    </location>
</feature>
<accession>A0A1Y1VCR7</accession>
<evidence type="ECO:0000259" key="10">
    <source>
        <dbReference type="PROSITE" id="PS51192"/>
    </source>
</evidence>
<keyword evidence="3" id="KW-0547">Nucleotide-binding</keyword>
<gene>
    <name evidence="12" type="ORF">BCR36DRAFT_34146</name>
</gene>
<feature type="compositionally biased region" description="Low complexity" evidence="9">
    <location>
        <begin position="1134"/>
        <end position="1144"/>
    </location>
</feature>
<feature type="compositionally biased region" description="Low complexity" evidence="9">
    <location>
        <begin position="1482"/>
        <end position="1491"/>
    </location>
</feature>
<dbReference type="GO" id="GO:0005524">
    <property type="term" value="F:ATP binding"/>
    <property type="evidence" value="ECO:0007669"/>
    <property type="project" value="UniProtKB-KW"/>
</dbReference>
<keyword evidence="6" id="KW-0067">ATP-binding</keyword>
<comment type="similarity">
    <text evidence="2">Belongs to the SNF2/RAD54 helicase family.</text>
</comment>
<evidence type="ECO:0000256" key="9">
    <source>
        <dbReference type="SAM" id="MobiDB-lite"/>
    </source>
</evidence>
<feature type="domain" description="Helicase C-terminal" evidence="11">
    <location>
        <begin position="549"/>
        <end position="709"/>
    </location>
</feature>
<protein>
    <recommendedName>
        <fullName evidence="14">P-loop containing nucleoside triphosphate hydrolase protein</fullName>
    </recommendedName>
</protein>
<dbReference type="PROSITE" id="PS51194">
    <property type="entry name" value="HELICASE_CTER"/>
    <property type="match status" value="1"/>
</dbReference>
<dbReference type="InterPro" id="IPR038718">
    <property type="entry name" value="SNF2-like_sf"/>
</dbReference>
<evidence type="ECO:0000256" key="7">
    <source>
        <dbReference type="ARBA" id="ARBA00023125"/>
    </source>
</evidence>
<feature type="region of interest" description="Disordered" evidence="9">
    <location>
        <begin position="884"/>
        <end position="904"/>
    </location>
</feature>
<feature type="compositionally biased region" description="Basic residues" evidence="9">
    <location>
        <begin position="1147"/>
        <end position="1166"/>
    </location>
</feature>
<dbReference type="CDD" id="cd18793">
    <property type="entry name" value="SF2_C_SNF"/>
    <property type="match status" value="1"/>
</dbReference>
<dbReference type="GO" id="GO:0005634">
    <property type="term" value="C:nucleus"/>
    <property type="evidence" value="ECO:0007669"/>
    <property type="project" value="UniProtKB-SubCell"/>
</dbReference>
<dbReference type="InterPro" id="IPR049730">
    <property type="entry name" value="SNF2/RAD54-like_C"/>
</dbReference>
<evidence type="ECO:0000313" key="12">
    <source>
        <dbReference type="EMBL" id="ORX52125.1"/>
    </source>
</evidence>
<organism evidence="12 13">
    <name type="scientific">Piromyces finnis</name>
    <dbReference type="NCBI Taxonomy" id="1754191"/>
    <lineage>
        <taxon>Eukaryota</taxon>
        <taxon>Fungi</taxon>
        <taxon>Fungi incertae sedis</taxon>
        <taxon>Chytridiomycota</taxon>
        <taxon>Chytridiomycota incertae sedis</taxon>
        <taxon>Neocallimastigomycetes</taxon>
        <taxon>Neocallimastigales</taxon>
        <taxon>Neocallimastigaceae</taxon>
        <taxon>Piromyces</taxon>
    </lineage>
</organism>
<keyword evidence="8" id="KW-0539">Nucleus</keyword>
<feature type="compositionally biased region" description="Polar residues" evidence="9">
    <location>
        <begin position="1304"/>
        <end position="1323"/>
    </location>
</feature>
<keyword evidence="13" id="KW-1185">Reference proteome</keyword>
<keyword evidence="7" id="KW-0238">DNA-binding</keyword>
<reference evidence="12 13" key="1">
    <citation type="submission" date="2016-08" db="EMBL/GenBank/DDBJ databases">
        <title>Genomes of anaerobic fungi encode conserved fungal cellulosomes for biomass hydrolysis.</title>
        <authorList>
            <consortium name="DOE Joint Genome Institute"/>
            <person name="Haitjema C.H."/>
            <person name="Gilmore S.P."/>
            <person name="Henske J.K."/>
            <person name="Solomon K.V."/>
            <person name="De Groot R."/>
            <person name="Kuo A."/>
            <person name="Mondo S.J."/>
            <person name="Salamov A.A."/>
            <person name="Labutti K."/>
            <person name="Zhao Z."/>
            <person name="Chiniquy J."/>
            <person name="Barry K."/>
            <person name="Brewer H.M."/>
            <person name="Purvine S.O."/>
            <person name="Wright A.T."/>
            <person name="Boxma B."/>
            <person name="Van Alen T."/>
            <person name="Hackstein J.H."/>
            <person name="Baker S.E."/>
            <person name="Grigoriev I.V."/>
            <person name="O'Malley M.A."/>
        </authorList>
    </citation>
    <scope>NUCLEOTIDE SEQUENCE [LARGE SCALE GENOMIC DNA]</scope>
    <source>
        <strain evidence="13">finn</strain>
    </source>
</reference>
<evidence type="ECO:0000256" key="4">
    <source>
        <dbReference type="ARBA" id="ARBA00022801"/>
    </source>
</evidence>
<dbReference type="EMBL" id="MCFH01000016">
    <property type="protein sequence ID" value="ORX52125.1"/>
    <property type="molecule type" value="Genomic_DNA"/>
</dbReference>
<dbReference type="InterPro" id="IPR044574">
    <property type="entry name" value="ARIP4-like"/>
</dbReference>
<dbReference type="PROSITE" id="PS51192">
    <property type="entry name" value="HELICASE_ATP_BIND_1"/>
    <property type="match status" value="1"/>
</dbReference>
<dbReference type="InterPro" id="IPR027417">
    <property type="entry name" value="P-loop_NTPase"/>
</dbReference>
<keyword evidence="5" id="KW-0347">Helicase</keyword>
<dbReference type="InterPro" id="IPR000330">
    <property type="entry name" value="SNF2_N"/>
</dbReference>
<dbReference type="PANTHER" id="PTHR45797">
    <property type="entry name" value="RAD54-LIKE"/>
    <property type="match status" value="1"/>
</dbReference>
<reference evidence="12 13" key="2">
    <citation type="submission" date="2016-08" db="EMBL/GenBank/DDBJ databases">
        <title>Pervasive Adenine N6-methylation of Active Genes in Fungi.</title>
        <authorList>
            <consortium name="DOE Joint Genome Institute"/>
            <person name="Mondo S.J."/>
            <person name="Dannebaum R.O."/>
            <person name="Kuo R.C."/>
            <person name="Labutti K."/>
            <person name="Haridas S."/>
            <person name="Kuo A."/>
            <person name="Salamov A."/>
            <person name="Ahrendt S.R."/>
            <person name="Lipzen A."/>
            <person name="Sullivan W."/>
            <person name="Andreopoulos W.B."/>
            <person name="Clum A."/>
            <person name="Lindquist E."/>
            <person name="Daum C."/>
            <person name="Ramamoorthy G.K."/>
            <person name="Gryganskyi A."/>
            <person name="Culley D."/>
            <person name="Magnuson J.K."/>
            <person name="James T.Y."/>
            <person name="O'Malley M.A."/>
            <person name="Stajich J.E."/>
            <person name="Spatafora J.W."/>
            <person name="Visel A."/>
            <person name="Grigoriev I.V."/>
        </authorList>
    </citation>
    <scope>NUCLEOTIDE SEQUENCE [LARGE SCALE GENOMIC DNA]</scope>
    <source>
        <strain evidence="13">finn</strain>
    </source>
</reference>
<sequence length="1503" mass="173421">MFKFTDESLKDFMKSSYFSIKYICMRENDKITKRKLKNTTESLNKKMKLNGEEEEDSSDNNVENSSKGKSNKSKYIRIVGDDEIEETILSDKVKYRKINDISFNSENNIINIGHSDDEPDIYIDNAFNCLKDHQIEGIRFLWNNIIGYKRGCIFAHAMGLGKTLQIISFLVTLKQTHLKKAIKIPKILSAGRIMIIVPASLLKNWEEEFIKWMPEDNPDILGHIYTIQDVLKRLNTLKKWYDEGGILLISYSNYRYCLSIKNDNNLSQLYKFYFQNPGPSIIIADEGHNIKNRESAISIMLKKSKTPYRIALTGTPLQNNLEEYWCMIDFVIPGIIGDINYFRSNYSHPIENGMHRDSSKLDRTLASSTMKVLTEYLKPFVLRKDESVLFRYLPPKTEFVFSITLSDFQYDLYTSYLKIHVFGNGEVLIHQARIISILNHPIIFKRLIVNHIKELRNIRSKIYKDNNKLLPLPENKYFADEDNEVKEINDEESKTDIENSTNEDCIINTEETIETDEELIQSSNFHWVNSIFTKYEDVDNIKYSQKMKILKKIIEFCKENQSKVLIFTEYVFTFDYIHQNILKNMNIKYKILDSKVPSSKRQEIINEFNDNNEYTVFLATIRVSGLGYNLITANRVVLLDMGWNPTLDNQAISRTYRYGQKKPVFVYRFHGFQTLEESLFKTNIKKVILSKRTIDIKKAENYFDKQELKHYFTIPEKNPERMIGIPLPSKDPLLNLLIETFNKEIVNATLYHSKFDEDTFEDADPIQVNQLKMKQKLQEKNNRNSIEAVDQNLNNDINVVTESSSNNIDVDNNMNIEYQQQQQQQNIVDITKDSEEKVDQLVNRSILINEEISQTQETIQDLTISKPEINHLVQDKLPQIQKQPSLSIQDSLQQQNTQETDTQNKINTVINQNIIQQSAPTEQEILHQKSGLIQTTNQLSSQTTTPIVQYKSVIQSIPSKKPSSQHKNLIQNNESLSNDKQLQESISLKSHVSKDIQNKEQIVKPKQYQNPILIKMPKQYQYSFPVEDPKPIQEPTSIQLPTSNKNQNLTNELELNNKGPLLSNKPTNKLQNRDINKPNTISNKLQKQDSAFTKSNIQKRKFSDDTQKKIINLSSTQNHVNDKNINSSKENDQSSILSHSSNIRSENRKKRKHSHKHKSKKDHKSSKNLQGDNAILDKDTFLKSSNKIDEKNMNAMNKKQNEHKKINNQAQNNIIDKHSKSKRKEDSFTNYKDIMIIDSDNESSIPYEKTLISHKRKDSIDSIDFPAASEELKRQTSISSNKETPQFNKNKLPPISLTSEDDSTPNVSPNKYKNYQNKNSFKMNKSPSGKLSSVSNSSKSTNKNSYSSNKIDFNFMNSGSPKAKSSTPSLAKTTPTKHKQSQAHKSKSNTPKRIRNTIIIDDKEPSHFNSINHDEVTIPQPKSNENNRSFSSTSSKSVFSSVIDLDINKPSTKKKLSRSNSLNFPSSSIPSQIITGNDNKSSKTSTTSSSSFIERLKKLNKMN</sequence>
<feature type="compositionally biased region" description="Polar residues" evidence="9">
    <location>
        <begin position="1112"/>
        <end position="1128"/>
    </location>
</feature>
<feature type="compositionally biased region" description="Low complexity" evidence="9">
    <location>
        <begin position="1324"/>
        <end position="1350"/>
    </location>
</feature>
<dbReference type="Proteomes" id="UP000193719">
    <property type="component" value="Unassembled WGS sequence"/>
</dbReference>
<dbReference type="Gene3D" id="3.40.50.10810">
    <property type="entry name" value="Tandem AAA-ATPase domain"/>
    <property type="match status" value="1"/>
</dbReference>
<evidence type="ECO:0000256" key="2">
    <source>
        <dbReference type="ARBA" id="ARBA00007025"/>
    </source>
</evidence>
<evidence type="ECO:0000256" key="5">
    <source>
        <dbReference type="ARBA" id="ARBA00022806"/>
    </source>
</evidence>
<evidence type="ECO:0000256" key="8">
    <source>
        <dbReference type="ARBA" id="ARBA00023242"/>
    </source>
</evidence>
<dbReference type="InterPro" id="IPR001650">
    <property type="entry name" value="Helicase_C-like"/>
</dbReference>
<evidence type="ECO:0000256" key="1">
    <source>
        <dbReference type="ARBA" id="ARBA00004123"/>
    </source>
</evidence>
<dbReference type="OrthoDB" id="2020972at2759"/>
<feature type="compositionally biased region" description="Polar residues" evidence="9">
    <location>
        <begin position="1077"/>
        <end position="1096"/>
    </location>
</feature>
<comment type="caution">
    <text evidence="12">The sequence shown here is derived from an EMBL/GenBank/DDBJ whole genome shotgun (WGS) entry which is preliminary data.</text>
</comment>
<evidence type="ECO:0008006" key="14">
    <source>
        <dbReference type="Google" id="ProtNLM"/>
    </source>
</evidence>
<feature type="compositionally biased region" description="Low complexity" evidence="9">
    <location>
        <begin position="1044"/>
        <end position="1058"/>
    </location>
</feature>
<feature type="region of interest" description="Disordered" evidence="9">
    <location>
        <begin position="42"/>
        <end position="69"/>
    </location>
</feature>
<dbReference type="SMART" id="SM00490">
    <property type="entry name" value="HELICc"/>
    <property type="match status" value="1"/>
</dbReference>
<feature type="compositionally biased region" description="Basic and acidic residues" evidence="9">
    <location>
        <begin position="1400"/>
        <end position="1416"/>
    </location>
</feature>
<dbReference type="PANTHER" id="PTHR45797:SF1">
    <property type="entry name" value="HELICASE ARIP4"/>
    <property type="match status" value="1"/>
</dbReference>
<dbReference type="GO" id="GO:0003677">
    <property type="term" value="F:DNA binding"/>
    <property type="evidence" value="ECO:0007669"/>
    <property type="project" value="UniProtKB-KW"/>
</dbReference>
<evidence type="ECO:0000256" key="6">
    <source>
        <dbReference type="ARBA" id="ARBA00022840"/>
    </source>
</evidence>
<dbReference type="Pfam" id="PF00176">
    <property type="entry name" value="SNF2-rel_dom"/>
    <property type="match status" value="1"/>
</dbReference>
<feature type="compositionally biased region" description="Basic residues" evidence="9">
    <location>
        <begin position="1375"/>
        <end position="1395"/>
    </location>
</feature>
<feature type="compositionally biased region" description="Polar residues" evidence="9">
    <location>
        <begin position="1034"/>
        <end position="1043"/>
    </location>
</feature>
<feature type="compositionally biased region" description="Low complexity" evidence="9">
    <location>
        <begin position="893"/>
        <end position="904"/>
    </location>
</feature>
<feature type="compositionally biased region" description="Low complexity" evidence="9">
    <location>
        <begin position="1458"/>
        <end position="1471"/>
    </location>
</feature>
<dbReference type="SUPFAM" id="SSF52540">
    <property type="entry name" value="P-loop containing nucleoside triphosphate hydrolases"/>
    <property type="match status" value="2"/>
</dbReference>
<evidence type="ECO:0000259" key="11">
    <source>
        <dbReference type="PROSITE" id="PS51194"/>
    </source>
</evidence>